<gene>
    <name evidence="1" type="ORF">ALC56_03566</name>
</gene>
<sequence length="89" mass="9556">LTGIVELGSQTDGSDWVASCEAVSGMSCTRLCHSGSARPGFCLQLARGTILQCLYGVLYSVYVVSIFPRTPLYPALCASSCSLWENCRK</sequence>
<accession>A0A195FNE8</accession>
<feature type="non-terminal residue" evidence="1">
    <location>
        <position position="1"/>
    </location>
</feature>
<keyword evidence="2" id="KW-1185">Reference proteome</keyword>
<evidence type="ECO:0000313" key="2">
    <source>
        <dbReference type="Proteomes" id="UP000078541"/>
    </source>
</evidence>
<dbReference type="AlphaFoldDB" id="A0A195FNE8"/>
<reference evidence="1 2" key="1">
    <citation type="submission" date="2016-03" db="EMBL/GenBank/DDBJ databases">
        <title>Trachymyrmex septentrionalis WGS genome.</title>
        <authorList>
            <person name="Nygaard S."/>
            <person name="Hu H."/>
            <person name="Boomsma J."/>
            <person name="Zhang G."/>
        </authorList>
    </citation>
    <scope>NUCLEOTIDE SEQUENCE [LARGE SCALE GENOMIC DNA]</scope>
    <source>
        <strain evidence="1">Tsep2-gDNA-1</strain>
        <tissue evidence="1">Whole body</tissue>
    </source>
</reference>
<dbReference type="EMBL" id="KQ981387">
    <property type="protein sequence ID" value="KYN42003.1"/>
    <property type="molecule type" value="Genomic_DNA"/>
</dbReference>
<proteinExistence type="predicted"/>
<protein>
    <submittedName>
        <fullName evidence="1">Uncharacterized protein</fullName>
    </submittedName>
</protein>
<dbReference type="Proteomes" id="UP000078541">
    <property type="component" value="Unassembled WGS sequence"/>
</dbReference>
<name>A0A195FNE8_9HYME</name>
<evidence type="ECO:0000313" key="1">
    <source>
        <dbReference type="EMBL" id="KYN42003.1"/>
    </source>
</evidence>
<organism evidence="1 2">
    <name type="scientific">Trachymyrmex septentrionalis</name>
    <dbReference type="NCBI Taxonomy" id="34720"/>
    <lineage>
        <taxon>Eukaryota</taxon>
        <taxon>Metazoa</taxon>
        <taxon>Ecdysozoa</taxon>
        <taxon>Arthropoda</taxon>
        <taxon>Hexapoda</taxon>
        <taxon>Insecta</taxon>
        <taxon>Pterygota</taxon>
        <taxon>Neoptera</taxon>
        <taxon>Endopterygota</taxon>
        <taxon>Hymenoptera</taxon>
        <taxon>Apocrita</taxon>
        <taxon>Aculeata</taxon>
        <taxon>Formicoidea</taxon>
        <taxon>Formicidae</taxon>
        <taxon>Myrmicinae</taxon>
        <taxon>Trachymyrmex</taxon>
    </lineage>
</organism>